<comment type="similarity">
    <text evidence="5">Belongs to the apyrase family.</text>
</comment>
<evidence type="ECO:0000256" key="3">
    <source>
        <dbReference type="ARBA" id="ARBA00022801"/>
    </source>
</evidence>
<keyword evidence="4 6" id="KW-0106">Calcium</keyword>
<dbReference type="Pfam" id="PF06079">
    <property type="entry name" value="Apyrase"/>
    <property type="match status" value="1"/>
</dbReference>
<keyword evidence="8" id="KW-1185">Reference proteome</keyword>
<comment type="caution">
    <text evidence="7">The sequence shown here is derived from an EMBL/GenBank/DDBJ whole genome shotgun (WGS) entry which is preliminary data.</text>
</comment>
<protein>
    <submittedName>
        <fullName evidence="7">Soluble calcium-activated nucleotidase 1 isoform X2</fullName>
    </submittedName>
</protein>
<feature type="binding site" evidence="6">
    <location>
        <position position="129"/>
    </location>
    <ligand>
        <name>Ca(2+)</name>
        <dbReference type="ChEBI" id="CHEBI:29108"/>
    </ligand>
</feature>
<evidence type="ECO:0000313" key="7">
    <source>
        <dbReference type="EMBL" id="RMZ92860.1"/>
    </source>
</evidence>
<proteinExistence type="inferred from homology"/>
<dbReference type="OrthoDB" id="25028at2759"/>
<dbReference type="STRING" id="10195.A0A3M7P203"/>
<dbReference type="PANTHER" id="PTHR13023:SF3">
    <property type="entry name" value="SOLUBLE CALCIUM-ACTIVATED NUCLEOTIDASE 1"/>
    <property type="match status" value="1"/>
</dbReference>
<feature type="binding site" evidence="6">
    <location>
        <position position="181"/>
    </location>
    <ligand>
        <name>Ca(2+)</name>
        <dbReference type="ChEBI" id="CHEBI:29108"/>
    </ligand>
</feature>
<dbReference type="EMBL" id="REGN01014251">
    <property type="protein sequence ID" value="RMZ92860.1"/>
    <property type="molecule type" value="Genomic_DNA"/>
</dbReference>
<dbReference type="GO" id="GO:0030166">
    <property type="term" value="P:proteoglycan biosynthetic process"/>
    <property type="evidence" value="ECO:0007669"/>
    <property type="project" value="TreeGrafter"/>
</dbReference>
<accession>A0A3M7P203</accession>
<organism evidence="7 8">
    <name type="scientific">Brachionus plicatilis</name>
    <name type="common">Marine rotifer</name>
    <name type="synonym">Brachionus muelleri</name>
    <dbReference type="NCBI Taxonomy" id="10195"/>
    <lineage>
        <taxon>Eukaryota</taxon>
        <taxon>Metazoa</taxon>
        <taxon>Spiralia</taxon>
        <taxon>Gnathifera</taxon>
        <taxon>Rotifera</taxon>
        <taxon>Eurotatoria</taxon>
        <taxon>Monogononta</taxon>
        <taxon>Pseudotrocha</taxon>
        <taxon>Ploima</taxon>
        <taxon>Brachionidae</taxon>
        <taxon>Brachionus</taxon>
    </lineage>
</organism>
<gene>
    <name evidence="7" type="ORF">BpHYR1_047619</name>
</gene>
<dbReference type="GO" id="GO:0004382">
    <property type="term" value="F:GDP phosphatase activity"/>
    <property type="evidence" value="ECO:0007669"/>
    <property type="project" value="TreeGrafter"/>
</dbReference>
<dbReference type="AlphaFoldDB" id="A0A3M7P203"/>
<dbReference type="SUPFAM" id="SSF101887">
    <property type="entry name" value="Apyrase"/>
    <property type="match status" value="1"/>
</dbReference>
<evidence type="ECO:0000256" key="4">
    <source>
        <dbReference type="ARBA" id="ARBA00022837"/>
    </source>
</evidence>
<evidence type="ECO:0000256" key="6">
    <source>
        <dbReference type="PIRSR" id="PIRSR609283-1"/>
    </source>
</evidence>
<dbReference type="InterPro" id="IPR036258">
    <property type="entry name" value="Apyrase_sf"/>
</dbReference>
<evidence type="ECO:0000256" key="2">
    <source>
        <dbReference type="ARBA" id="ARBA00022723"/>
    </source>
</evidence>
<keyword evidence="2 6" id="KW-0479">Metal-binding</keyword>
<evidence type="ECO:0000313" key="8">
    <source>
        <dbReference type="Proteomes" id="UP000276133"/>
    </source>
</evidence>
<sequence length="186" mass="21459">MTVKDDKLYVGGLGKEWTTGQGVLVNHNPQWIKVVGHLGDVSHVDWVENYNKIRKEGGFMYPGYMVFESCAWSSSEKKWYFLPRRASKERYDEKLDEHRATNLMISADENFENISYKSIGTIVPIRGYSSFKFVPETNERLIIALKSEEDNGSTRTYVTLFDVNGLILVQDKLISNKLKYEGIEFI</sequence>
<comment type="cofactor">
    <cofactor evidence="1 6">
        <name>Ca(2+)</name>
        <dbReference type="ChEBI" id="CHEBI:29108"/>
    </cofactor>
</comment>
<evidence type="ECO:0000256" key="5">
    <source>
        <dbReference type="ARBA" id="ARBA00025738"/>
    </source>
</evidence>
<dbReference type="PANTHER" id="PTHR13023">
    <property type="entry name" value="APYRASE"/>
    <property type="match status" value="1"/>
</dbReference>
<keyword evidence="3" id="KW-0378">Hydrolase</keyword>
<evidence type="ECO:0000256" key="1">
    <source>
        <dbReference type="ARBA" id="ARBA00001913"/>
    </source>
</evidence>
<dbReference type="GO" id="GO:0005509">
    <property type="term" value="F:calcium ion binding"/>
    <property type="evidence" value="ECO:0007669"/>
    <property type="project" value="InterPro"/>
</dbReference>
<dbReference type="GO" id="GO:0045134">
    <property type="term" value="F:UDP phosphatase activity"/>
    <property type="evidence" value="ECO:0007669"/>
    <property type="project" value="TreeGrafter"/>
</dbReference>
<feature type="binding site" evidence="6">
    <location>
        <position position="68"/>
    </location>
    <ligand>
        <name>Ca(2+)</name>
        <dbReference type="ChEBI" id="CHEBI:29108"/>
    </ligand>
</feature>
<dbReference type="Gene3D" id="2.120.10.100">
    <property type="entry name" value="Apyrase"/>
    <property type="match status" value="1"/>
</dbReference>
<name>A0A3M7P203_BRAPC</name>
<reference evidence="7 8" key="1">
    <citation type="journal article" date="2018" name="Sci. Rep.">
        <title>Genomic signatures of local adaptation to the degree of environmental predictability in rotifers.</title>
        <authorList>
            <person name="Franch-Gras L."/>
            <person name="Hahn C."/>
            <person name="Garcia-Roger E.M."/>
            <person name="Carmona M.J."/>
            <person name="Serra M."/>
            <person name="Gomez A."/>
        </authorList>
    </citation>
    <scope>NUCLEOTIDE SEQUENCE [LARGE SCALE GENOMIC DNA]</scope>
    <source>
        <strain evidence="7">HYR1</strain>
    </source>
</reference>
<dbReference type="Proteomes" id="UP000276133">
    <property type="component" value="Unassembled WGS sequence"/>
</dbReference>
<dbReference type="InterPro" id="IPR009283">
    <property type="entry name" value="Apyrase"/>
</dbReference>